<accession>A0A067MTV5</accession>
<keyword evidence="4" id="KW-1185">Reference proteome</keyword>
<name>A0A067MTV5_BOTB1</name>
<proteinExistence type="predicted"/>
<dbReference type="PROSITE" id="PS50005">
    <property type="entry name" value="TPR"/>
    <property type="match status" value="1"/>
</dbReference>
<dbReference type="InterPro" id="IPR001214">
    <property type="entry name" value="SET_dom"/>
</dbReference>
<dbReference type="EMBL" id="KL198034">
    <property type="protein sequence ID" value="KDQ14996.1"/>
    <property type="molecule type" value="Genomic_DNA"/>
</dbReference>
<dbReference type="OrthoDB" id="5945798at2759"/>
<dbReference type="InterPro" id="IPR053209">
    <property type="entry name" value="Gramillin-biosynth_MTr"/>
</dbReference>
<feature type="domain" description="SET" evidence="2">
    <location>
        <begin position="415"/>
        <end position="615"/>
    </location>
</feature>
<protein>
    <recommendedName>
        <fullName evidence="2">SET domain-containing protein</fullName>
    </recommendedName>
</protein>
<dbReference type="Pfam" id="PF00856">
    <property type="entry name" value="SET"/>
    <property type="match status" value="1"/>
</dbReference>
<organism evidence="3 4">
    <name type="scientific">Botryobasidium botryosum (strain FD-172 SS1)</name>
    <dbReference type="NCBI Taxonomy" id="930990"/>
    <lineage>
        <taxon>Eukaryota</taxon>
        <taxon>Fungi</taxon>
        <taxon>Dikarya</taxon>
        <taxon>Basidiomycota</taxon>
        <taxon>Agaricomycotina</taxon>
        <taxon>Agaricomycetes</taxon>
        <taxon>Cantharellales</taxon>
        <taxon>Botryobasidiaceae</taxon>
        <taxon>Botryobasidium</taxon>
    </lineage>
</organism>
<evidence type="ECO:0000259" key="2">
    <source>
        <dbReference type="PROSITE" id="PS50280"/>
    </source>
</evidence>
<dbReference type="InterPro" id="IPR046341">
    <property type="entry name" value="SET_dom_sf"/>
</dbReference>
<evidence type="ECO:0000313" key="3">
    <source>
        <dbReference type="EMBL" id="KDQ14996.1"/>
    </source>
</evidence>
<dbReference type="InterPro" id="IPR011990">
    <property type="entry name" value="TPR-like_helical_dom_sf"/>
</dbReference>
<reference evidence="4" key="1">
    <citation type="journal article" date="2014" name="Proc. Natl. Acad. Sci. U.S.A.">
        <title>Extensive sampling of basidiomycete genomes demonstrates inadequacy of the white-rot/brown-rot paradigm for wood decay fungi.</title>
        <authorList>
            <person name="Riley R."/>
            <person name="Salamov A.A."/>
            <person name="Brown D.W."/>
            <person name="Nagy L.G."/>
            <person name="Floudas D."/>
            <person name="Held B.W."/>
            <person name="Levasseur A."/>
            <person name="Lombard V."/>
            <person name="Morin E."/>
            <person name="Otillar R."/>
            <person name="Lindquist E.A."/>
            <person name="Sun H."/>
            <person name="LaButti K.M."/>
            <person name="Schmutz J."/>
            <person name="Jabbour D."/>
            <person name="Luo H."/>
            <person name="Baker S.E."/>
            <person name="Pisabarro A.G."/>
            <person name="Walton J.D."/>
            <person name="Blanchette R.A."/>
            <person name="Henrissat B."/>
            <person name="Martin F."/>
            <person name="Cullen D."/>
            <person name="Hibbett D.S."/>
            <person name="Grigoriev I.V."/>
        </authorList>
    </citation>
    <scope>NUCLEOTIDE SEQUENCE [LARGE SCALE GENOMIC DNA]</scope>
    <source>
        <strain evidence="4">FD-172 SS1</strain>
    </source>
</reference>
<evidence type="ECO:0000256" key="1">
    <source>
        <dbReference type="PROSITE-ProRule" id="PRU00339"/>
    </source>
</evidence>
<dbReference type="PANTHER" id="PTHR47643:SF2">
    <property type="entry name" value="TPR DOMAIN PROTEIN (AFU_ORTHOLOGUE AFUA_5G12710)"/>
    <property type="match status" value="1"/>
</dbReference>
<dbReference type="InterPro" id="IPR019734">
    <property type="entry name" value="TPR_rpt"/>
</dbReference>
<dbReference type="AlphaFoldDB" id="A0A067MTV5"/>
<dbReference type="InParanoid" id="A0A067MTV5"/>
<dbReference type="Proteomes" id="UP000027195">
    <property type="component" value="Unassembled WGS sequence"/>
</dbReference>
<keyword evidence="1" id="KW-0802">TPR repeat</keyword>
<dbReference type="STRING" id="930990.A0A067MTV5"/>
<dbReference type="SUPFAM" id="SSF82199">
    <property type="entry name" value="SET domain"/>
    <property type="match status" value="1"/>
</dbReference>
<dbReference type="SMART" id="SM00028">
    <property type="entry name" value="TPR"/>
    <property type="match status" value="2"/>
</dbReference>
<dbReference type="SMART" id="SM00317">
    <property type="entry name" value="SET"/>
    <property type="match status" value="1"/>
</dbReference>
<dbReference type="Gene3D" id="2.170.270.10">
    <property type="entry name" value="SET domain"/>
    <property type="match status" value="1"/>
</dbReference>
<dbReference type="Gene3D" id="1.25.40.10">
    <property type="entry name" value="Tetratricopeptide repeat domain"/>
    <property type="match status" value="1"/>
</dbReference>
<dbReference type="PROSITE" id="PS50280">
    <property type="entry name" value="SET"/>
    <property type="match status" value="1"/>
</dbReference>
<gene>
    <name evidence="3" type="ORF">BOTBODRAFT_187445</name>
</gene>
<dbReference type="SUPFAM" id="SSF48452">
    <property type="entry name" value="TPR-like"/>
    <property type="match status" value="1"/>
</dbReference>
<feature type="repeat" description="TPR" evidence="1">
    <location>
        <begin position="337"/>
        <end position="370"/>
    </location>
</feature>
<dbReference type="HOGENOM" id="CLU_009043_0_0_1"/>
<sequence>MHPGINDREMHQCLAALGIPPEDIGGIMRRPRFIQKYTEIKLRDQGVRLSTPPQTRFQPKSKQEIEDDKKKYTAIRMLAPSPILKISRRAQILNLDFDRAKRESGLTRPISLEGHYVEIGLSQDFSQTPLSGLRPIEISRMQAHRTHKGYYLLCRVVSKAAPLGENVFSTVEDPTGLVISACFNRLPGLARTQENWDELDLVFPHGALFAIREPRVEASTGAVPIGLLVVDSPSDIVWLKSSDPTLRGVTWSFPDPTNATWRKTANQWKSLGNSYFTSGKHFASAIAYTKGLEVTPTAYLLTLNRAASYLHLEYFRAALTDATTVSALQDISSDEKLKALYRIAQAEYGLARYEAASHHFQECLSLSPAYIPVERWVARCSQRIRESGAGDYDWAHILGEAHNTGKKLDVAEFTGPIKVGMSPRGGRGMVTTRDVKAGELLLVSKPFTIAFPHEFVNTHRILTANCITLQPEGPCRHALIDRTVTKIAGNPELYELVTALYAGPSFSAPSPDFPPVLSSPSAKLSNPLQVEVDIDTLLIEHICTYNAFYLKDATRLDGYSTDKERFDAPSALYLLPSLFNHACSANTIWYNFGDVMVVRAAKDLAEGEELTLSYLADPKHVPYATRKTELAKHMSQCDCEECEADRNDGEEFCGRRAFYLARLRSMAEISLDAARTLVRSMEENYAPSRGPIRPESSQARSNLVEILADAARELPSLGPEVIAEGIKALEAAGIVVLDRTVSVEVSEVELAKSEDEVGLPIRTSSAPTYDVDMCVRVMLRMASVFHMGRDMKMAKRWLDAARWGMLILSIPLALILPGADRSCSRV</sequence>
<evidence type="ECO:0000313" key="4">
    <source>
        <dbReference type="Proteomes" id="UP000027195"/>
    </source>
</evidence>
<dbReference type="PANTHER" id="PTHR47643">
    <property type="entry name" value="TPR DOMAIN PROTEIN (AFU_ORTHOLOGUE AFUA_5G12710)"/>
    <property type="match status" value="1"/>
</dbReference>